<dbReference type="SMART" id="SM00233">
    <property type="entry name" value="PH"/>
    <property type="match status" value="1"/>
</dbReference>
<evidence type="ECO:0000256" key="3">
    <source>
        <dbReference type="SAM" id="MobiDB-lite"/>
    </source>
</evidence>
<feature type="region of interest" description="Disordered" evidence="3">
    <location>
        <begin position="838"/>
        <end position="862"/>
    </location>
</feature>
<dbReference type="CDD" id="cd06748">
    <property type="entry name" value="PDZ_CNK1_2_3-like"/>
    <property type="match status" value="1"/>
</dbReference>
<evidence type="ECO:0000259" key="6">
    <source>
        <dbReference type="PROSITE" id="PS50106"/>
    </source>
</evidence>
<dbReference type="InterPro" id="IPR017874">
    <property type="entry name" value="CRIC_domain"/>
</dbReference>
<feature type="domain" description="PH" evidence="4">
    <location>
        <begin position="908"/>
        <end position="1006"/>
    </location>
</feature>
<evidence type="ECO:0000259" key="7">
    <source>
        <dbReference type="PROSITE" id="PS50904"/>
    </source>
</evidence>
<dbReference type="SMART" id="SM00454">
    <property type="entry name" value="SAM"/>
    <property type="match status" value="1"/>
</dbReference>
<dbReference type="InterPro" id="IPR011993">
    <property type="entry name" value="PH-like_dom_sf"/>
</dbReference>
<feature type="domain" description="PDZ" evidence="6">
    <location>
        <begin position="205"/>
        <end position="287"/>
    </location>
</feature>
<proteinExistence type="inferred from homology"/>
<feature type="compositionally biased region" description="Basic residues" evidence="3">
    <location>
        <begin position="1086"/>
        <end position="1095"/>
    </location>
</feature>
<dbReference type="InterPro" id="IPR036034">
    <property type="entry name" value="PDZ_sf"/>
</dbReference>
<dbReference type="EMBL" id="CABPRJ010002370">
    <property type="protein sequence ID" value="VVC43533.1"/>
    <property type="molecule type" value="Genomic_DNA"/>
</dbReference>
<dbReference type="SMART" id="SM00228">
    <property type="entry name" value="PDZ"/>
    <property type="match status" value="1"/>
</dbReference>
<dbReference type="PANTHER" id="PTHR12844">
    <property type="entry name" value="CONNECTOR ENCHANCER OF KINASE SUPPRESSOR OF RAS"/>
    <property type="match status" value="1"/>
</dbReference>
<protein>
    <submittedName>
        <fullName evidence="9">PRELI/MSF1 domain,PH domain-like,Pleckstrin homology domain,Sterile alpha motif domain,Sterile alpha</fullName>
    </submittedName>
</protein>
<dbReference type="OrthoDB" id="74412at2759"/>
<dbReference type="FunFam" id="2.30.42.10:FF:000060">
    <property type="entry name" value="Connector enhancer of kinase suppressor of Ras 2"/>
    <property type="match status" value="1"/>
</dbReference>
<dbReference type="InterPro" id="IPR001660">
    <property type="entry name" value="SAM"/>
</dbReference>
<dbReference type="InterPro" id="IPR049628">
    <property type="entry name" value="CNK1-3_SAM"/>
</dbReference>
<dbReference type="Gene3D" id="1.10.150.50">
    <property type="entry name" value="Transcription Factor, Ets-1"/>
    <property type="match status" value="1"/>
</dbReference>
<organism evidence="9 10">
    <name type="scientific">Cinara cedri</name>
    <dbReference type="NCBI Taxonomy" id="506608"/>
    <lineage>
        <taxon>Eukaryota</taxon>
        <taxon>Metazoa</taxon>
        <taxon>Ecdysozoa</taxon>
        <taxon>Arthropoda</taxon>
        <taxon>Hexapoda</taxon>
        <taxon>Insecta</taxon>
        <taxon>Pterygota</taxon>
        <taxon>Neoptera</taxon>
        <taxon>Paraneoptera</taxon>
        <taxon>Hemiptera</taxon>
        <taxon>Sternorrhyncha</taxon>
        <taxon>Aphidomorpha</taxon>
        <taxon>Aphidoidea</taxon>
        <taxon>Aphididae</taxon>
        <taxon>Lachninae</taxon>
        <taxon>Cinara</taxon>
    </lineage>
</organism>
<dbReference type="Pfam" id="PF00595">
    <property type="entry name" value="PDZ"/>
    <property type="match status" value="1"/>
</dbReference>
<keyword evidence="10" id="KW-1185">Reference proteome</keyword>
<feature type="domain" description="SAM" evidence="5">
    <location>
        <begin position="9"/>
        <end position="74"/>
    </location>
</feature>
<dbReference type="SUPFAM" id="SSF50729">
    <property type="entry name" value="PH domain-like"/>
    <property type="match status" value="1"/>
</dbReference>
<dbReference type="PROSITE" id="PS50106">
    <property type="entry name" value="PDZ"/>
    <property type="match status" value="1"/>
</dbReference>
<reference evidence="9 10" key="1">
    <citation type="submission" date="2019-08" db="EMBL/GenBank/DDBJ databases">
        <authorList>
            <person name="Alioto T."/>
            <person name="Alioto T."/>
            <person name="Gomez Garrido J."/>
        </authorList>
    </citation>
    <scope>NUCLEOTIDE SEQUENCE [LARGE SCALE GENOMIC DNA]</scope>
</reference>
<dbReference type="Pfam" id="PF00169">
    <property type="entry name" value="PH"/>
    <property type="match status" value="1"/>
</dbReference>
<feature type="region of interest" description="Disordered" evidence="3">
    <location>
        <begin position="446"/>
        <end position="474"/>
    </location>
</feature>
<dbReference type="PROSITE" id="PS50105">
    <property type="entry name" value="SAM_DOMAIN"/>
    <property type="match status" value="1"/>
</dbReference>
<evidence type="ECO:0000259" key="5">
    <source>
        <dbReference type="PROSITE" id="PS50105"/>
    </source>
</evidence>
<evidence type="ECO:0000259" key="8">
    <source>
        <dbReference type="PROSITE" id="PS51290"/>
    </source>
</evidence>
<feature type="compositionally biased region" description="Polar residues" evidence="3">
    <location>
        <begin position="1066"/>
        <end position="1078"/>
    </location>
</feature>
<dbReference type="PROSITE" id="PS50003">
    <property type="entry name" value="PH_DOMAIN"/>
    <property type="match status" value="1"/>
</dbReference>
<evidence type="ECO:0000256" key="2">
    <source>
        <dbReference type="ARBA" id="ARBA00022553"/>
    </source>
</evidence>
<feature type="compositionally biased region" description="Basic and acidic residues" evidence="3">
    <location>
        <begin position="1096"/>
        <end position="1109"/>
    </location>
</feature>
<dbReference type="CDD" id="cd13326">
    <property type="entry name" value="PH_CNK_insect-like"/>
    <property type="match status" value="1"/>
</dbReference>
<sequence>MAYVNVADWKSDQVADWLKGLDCVILPYIKYFIDIDVNGQKLLDMQPNDLDKIGVRKIGHQELILEAVDLLRNFHYELDKENVQLLALRLSCSAHSLYKDIKQNYLNSTQVPTKILTDVANTVAALKPLVNWLNRPPFCGQPHYISMKNDLLKLALEIVTSGQRDRFAENPVENIFEIAKQLSQLADHVIQESQDSLILQPATLDVATLKKRSGESLGFYIVPSFHGVHQVGEVKCNSVAHQCGKIEAGDEIVQVNYQTVVGWQARQVMALLEEASTDIFLTLKKRPRHSKVFGQIYMKPYRLPSKKLFNYPQRYFDQLTPPRPSDLLTIPNFSFPVNKQEKKIPKTQESQLLSDHLLSPPPVIHLSRRSISPEICSHSNSSSGDESELESANCSSPTSVRLYLPKPHIPVQRRATISGASPIGKHAPFNFDQFWNELKQVNEAHNNNKNNSEKSNSEMQLSKRSKPTKVHWTSLPPNEEKLEIQKCPDKKPIDISIKDDVLNSSNLISLKERINQLKINNNPEQIVNKKPKIMPKPKVSKPIDNPLIIKVRGKLDKSYSTPSYDFSTDGSLHNNFEYFDSDLRMSVEDVKNYDIKEVTSNCVINEDIIKRPDKPVLVFPKPPPPRNDDNLSYDTMPNTVSTSNINKSVKPILYFPKPPPSMTEDLDFSVTKDTDTDINIENFESEPQNNRTVEQFNSIVSESGSGFSFDLKHEEHLHSSTKSYSENQIDNFLEYYNIPTHLSKDKVLVPIDSKRYSMNRFKHKPYVNNNNNHQDLQDFEKNSFSDLSDVCPPLSLTDLSGSDDNIFRVDTKDNISLPSERTAILTHQALLNAPATFPRQKTEAKKSQPPVPPPRPSKPVELPKRTSYRAMLGAKAIGKKENKGQKQLFQRNPLIAKRRNISARELGACEYQGWLYQRSKKISPRMQWIKGWFIIKGTTFYGFNNKESTKAQLMIILSGFTVSIADEVKSRTNAFKVYHMGTMFYFAAETPDDLSMWLDWFSTATIADGHNSNIVAVSETDGEEDENIHDNHEPVDTFPLKPETSHDSSFTSSALKNISTFLSSHMGSHLNPNTSSNKNKTDKSFHSLKKQQKKNLAKEDQTKGSSLDRKHWKFLGMGMIGRDSNEPVPTSQFRSYRRVPPTVPKCTSDTSVLSHSYNQNSDIYPMPQITHNRPADMVDYRLASITKTDNTQRRTETTNSSEMTLESFIQSRQDERRIQHLHMGMSVPQYVAPPPPPGIREDQSQQFLEEANYRIAAESEPRSRQPITALTSVEHNYNLNVLPPWITENSTQSGDLNGNRNTKIFPYPRDSPYMPQLSESHEHQLYSNRYPLDQISDSESLEYPPVFEPESYTLVDVLSRRRDRSNNNFETDYLPGNSNNYSVPNWISRMNNPCKFFQSIEY</sequence>
<dbReference type="InterPro" id="IPR006797">
    <property type="entry name" value="PRELI/MSF1_dom"/>
</dbReference>
<feature type="region of interest" description="Disordered" evidence="3">
    <location>
        <begin position="1066"/>
        <end position="1110"/>
    </location>
</feature>
<dbReference type="InterPro" id="IPR013761">
    <property type="entry name" value="SAM/pointed_sf"/>
</dbReference>
<dbReference type="InterPro" id="IPR051566">
    <property type="entry name" value="CNKSR"/>
</dbReference>
<dbReference type="CDD" id="cd09511">
    <property type="entry name" value="SAM_CNK1_2_3-suppressor"/>
    <property type="match status" value="1"/>
</dbReference>
<dbReference type="Proteomes" id="UP000325440">
    <property type="component" value="Unassembled WGS sequence"/>
</dbReference>
<name>A0A5E4NLY0_9HEMI</name>
<feature type="domain" description="PRELI/MSF1" evidence="7">
    <location>
        <begin position="1318"/>
        <end position="1402"/>
    </location>
</feature>
<dbReference type="Pfam" id="PF00536">
    <property type="entry name" value="SAM_1"/>
    <property type="match status" value="1"/>
</dbReference>
<gene>
    <name evidence="9" type="ORF">CINCED_3A022219</name>
</gene>
<dbReference type="Gene3D" id="2.30.29.30">
    <property type="entry name" value="Pleckstrin-homology domain (PH domain)/Phosphotyrosine-binding domain (PTB)"/>
    <property type="match status" value="1"/>
</dbReference>
<dbReference type="Gene3D" id="2.30.42.10">
    <property type="match status" value="1"/>
</dbReference>
<dbReference type="SUPFAM" id="SSF47769">
    <property type="entry name" value="SAM/Pointed domain"/>
    <property type="match status" value="1"/>
</dbReference>
<feature type="region of interest" description="Disordered" evidence="3">
    <location>
        <begin position="374"/>
        <end position="393"/>
    </location>
</feature>
<dbReference type="InterPro" id="IPR001478">
    <property type="entry name" value="PDZ"/>
</dbReference>
<evidence type="ECO:0000256" key="1">
    <source>
        <dbReference type="ARBA" id="ARBA00009498"/>
    </source>
</evidence>
<keyword evidence="2" id="KW-0597">Phosphoprotein</keyword>
<feature type="region of interest" description="Disordered" evidence="3">
    <location>
        <begin position="1020"/>
        <end position="1050"/>
    </location>
</feature>
<dbReference type="Pfam" id="PF10534">
    <property type="entry name" value="CRIC_ras_sig"/>
    <property type="match status" value="1"/>
</dbReference>
<evidence type="ECO:0000259" key="4">
    <source>
        <dbReference type="PROSITE" id="PS50003"/>
    </source>
</evidence>
<dbReference type="PROSITE" id="PS50904">
    <property type="entry name" value="PRELI_MSF1"/>
    <property type="match status" value="1"/>
</dbReference>
<dbReference type="PANTHER" id="PTHR12844:SF42">
    <property type="entry name" value="CONNECTOR ENHANCER OF KSR PROTEIN CNK"/>
    <property type="match status" value="1"/>
</dbReference>
<evidence type="ECO:0000313" key="9">
    <source>
        <dbReference type="EMBL" id="VVC43533.1"/>
    </source>
</evidence>
<comment type="similarity">
    <text evidence="1">Belongs to the CNKSR family.</text>
</comment>
<evidence type="ECO:0000313" key="10">
    <source>
        <dbReference type="Proteomes" id="UP000325440"/>
    </source>
</evidence>
<accession>A0A5E4NLY0</accession>
<feature type="domain" description="CRIC" evidence="8">
    <location>
        <begin position="82"/>
        <end position="169"/>
    </location>
</feature>
<dbReference type="SUPFAM" id="SSF50156">
    <property type="entry name" value="PDZ domain-like"/>
    <property type="match status" value="1"/>
</dbReference>
<dbReference type="InterPro" id="IPR001849">
    <property type="entry name" value="PH_domain"/>
</dbReference>
<dbReference type="PROSITE" id="PS51290">
    <property type="entry name" value="CRIC"/>
    <property type="match status" value="1"/>
</dbReference>